<dbReference type="Proteomes" id="UP001179614">
    <property type="component" value="Chromosome"/>
</dbReference>
<sequence length="52" mass="5611">MSKLVRQKPLATVVHQFVCPGCEGIDGIETEFKPIHVLPDGQAKARPAARVA</sequence>
<reference evidence="1" key="1">
    <citation type="submission" date="2021-12" db="EMBL/GenBank/DDBJ databases">
        <title>Bradyrhizobium xenonodulans sp. nov.</title>
        <authorList>
            <person name="Claassens R."/>
            <person name="Venter S.N."/>
            <person name="Beukes C.W."/>
            <person name="Stepkowski T."/>
            <person name="Steenkamp E.T."/>
        </authorList>
    </citation>
    <scope>NUCLEOTIDE SEQUENCE</scope>
    <source>
        <strain evidence="1">14AB</strain>
    </source>
</reference>
<name>A0ABY7MK38_9BRAD</name>
<evidence type="ECO:0000313" key="2">
    <source>
        <dbReference type="Proteomes" id="UP001179614"/>
    </source>
</evidence>
<dbReference type="RefSeq" id="WP_270162525.1">
    <property type="nucleotide sequence ID" value="NZ_CP089391.1"/>
</dbReference>
<proteinExistence type="predicted"/>
<organism evidence="1 2">
    <name type="scientific">Bradyrhizobium xenonodulans</name>
    <dbReference type="NCBI Taxonomy" id="2736875"/>
    <lineage>
        <taxon>Bacteria</taxon>
        <taxon>Pseudomonadati</taxon>
        <taxon>Pseudomonadota</taxon>
        <taxon>Alphaproteobacteria</taxon>
        <taxon>Hyphomicrobiales</taxon>
        <taxon>Nitrobacteraceae</taxon>
        <taxon>Bradyrhizobium</taxon>
    </lineage>
</organism>
<gene>
    <name evidence="1" type="ORF">I3J27_30190</name>
</gene>
<keyword evidence="2" id="KW-1185">Reference proteome</keyword>
<evidence type="ECO:0000313" key="1">
    <source>
        <dbReference type="EMBL" id="WBL77260.1"/>
    </source>
</evidence>
<dbReference type="EMBL" id="CP089391">
    <property type="protein sequence ID" value="WBL77260.1"/>
    <property type="molecule type" value="Genomic_DNA"/>
</dbReference>
<accession>A0ABY7MK38</accession>
<protein>
    <submittedName>
        <fullName evidence="1">Uncharacterized protein</fullName>
    </submittedName>
</protein>